<dbReference type="STRING" id="1882483.A0A317XMI2"/>
<evidence type="ECO:0000313" key="6">
    <source>
        <dbReference type="EMBL" id="PWY99514.1"/>
    </source>
</evidence>
<name>A0A317XMI2_9BASI</name>
<dbReference type="SMART" id="SM00360">
    <property type="entry name" value="RRM"/>
    <property type="match status" value="1"/>
</dbReference>
<dbReference type="InterPro" id="IPR000504">
    <property type="entry name" value="RRM_dom"/>
</dbReference>
<proteinExistence type="predicted"/>
<evidence type="ECO:0000256" key="1">
    <source>
        <dbReference type="ARBA" id="ARBA00004123"/>
    </source>
</evidence>
<dbReference type="PANTHER" id="PTHR45735:SF2">
    <property type="entry name" value="CLEAVAGE STIMULATION FACTOR SUBUNIT 2"/>
    <property type="match status" value="1"/>
</dbReference>
<evidence type="ECO:0000256" key="4">
    <source>
        <dbReference type="SAM" id="MobiDB-lite"/>
    </source>
</evidence>
<protein>
    <recommendedName>
        <fullName evidence="5">RRM domain-containing protein</fullName>
    </recommendedName>
</protein>
<dbReference type="Proteomes" id="UP000246740">
    <property type="component" value="Unassembled WGS sequence"/>
</dbReference>
<evidence type="ECO:0000313" key="7">
    <source>
        <dbReference type="Proteomes" id="UP000246740"/>
    </source>
</evidence>
<dbReference type="CDD" id="cd12398">
    <property type="entry name" value="RRM_CSTF2_RNA15_like"/>
    <property type="match status" value="1"/>
</dbReference>
<evidence type="ECO:0000259" key="5">
    <source>
        <dbReference type="PROSITE" id="PS50102"/>
    </source>
</evidence>
<feature type="domain" description="RRM" evidence="5">
    <location>
        <begin position="11"/>
        <end position="89"/>
    </location>
</feature>
<dbReference type="InterPro" id="IPR026896">
    <property type="entry name" value="CSTF_C"/>
</dbReference>
<evidence type="ECO:0000256" key="3">
    <source>
        <dbReference type="PROSITE-ProRule" id="PRU00176"/>
    </source>
</evidence>
<dbReference type="FunCoup" id="A0A317XMI2">
    <property type="interactions" value="253"/>
</dbReference>
<evidence type="ECO:0000256" key="2">
    <source>
        <dbReference type="ARBA" id="ARBA00023242"/>
    </source>
</evidence>
<dbReference type="OrthoDB" id="272703at2759"/>
<feature type="region of interest" description="Disordered" evidence="4">
    <location>
        <begin position="287"/>
        <end position="323"/>
    </location>
</feature>
<dbReference type="InterPro" id="IPR012677">
    <property type="entry name" value="Nucleotide-bd_a/b_plait_sf"/>
</dbReference>
<feature type="region of interest" description="Disordered" evidence="4">
    <location>
        <begin position="116"/>
        <end position="154"/>
    </location>
</feature>
<dbReference type="InterPro" id="IPR038192">
    <property type="entry name" value="CSTF_C_sf"/>
</dbReference>
<reference evidence="6 7" key="1">
    <citation type="journal article" date="2018" name="Mol. Biol. Evol.">
        <title>Broad Genomic Sampling Reveals a Smut Pathogenic Ancestry of the Fungal Clade Ustilaginomycotina.</title>
        <authorList>
            <person name="Kijpornyongpan T."/>
            <person name="Mondo S.J."/>
            <person name="Barry K."/>
            <person name="Sandor L."/>
            <person name="Lee J."/>
            <person name="Lipzen A."/>
            <person name="Pangilinan J."/>
            <person name="LaButti K."/>
            <person name="Hainaut M."/>
            <person name="Henrissat B."/>
            <person name="Grigoriev I.V."/>
            <person name="Spatafora J.W."/>
            <person name="Aime M.C."/>
        </authorList>
    </citation>
    <scope>NUCLEOTIDE SEQUENCE [LARGE SCALE GENOMIC DNA]</scope>
    <source>
        <strain evidence="6 7">MCA 3645</strain>
    </source>
</reference>
<sequence>MNGPGPSRGSRVVFVGNIPYDMSEEQLTEVFREVGKVVGFRLVNDRETGKFKGYGFCEFEDPETAASAVRNLNEVEVGGRPLRISFADIDPLMEGRSTQHGQFDQDELRRRAAAAGRAGRPGNFGHAGRGGWQGARPDAGFGQRHQSGGGFGAAGGGYGAPGGYGGGAPPAGPGGYGAAPGGAATTLPPNLPPGVPLPPGVGSTDAITQTLATLPPNQLLDIMSQMKSLVTTSPDQARALLTGHPQLAYALFQAMLMMNVVDPEILQRILAASGALPGAVPQFGGASPYPSVGRPAPAPYDYGNSQARHAQQQQAPTPAAVPANDPAAALASQNLPEDQKELLMQVLQLTPQQINALPPDQKASILQLKAQFGQA</sequence>
<dbReference type="InParanoid" id="A0A317XMI2"/>
<dbReference type="Pfam" id="PF14327">
    <property type="entry name" value="CSTF2_hinge"/>
    <property type="match status" value="1"/>
</dbReference>
<comment type="subcellular location">
    <subcellularLocation>
        <location evidence="1">Nucleus</location>
    </subcellularLocation>
</comment>
<dbReference type="InterPro" id="IPR035979">
    <property type="entry name" value="RBD_domain_sf"/>
</dbReference>
<gene>
    <name evidence="6" type="ORF">BCV70DRAFT_119840</name>
</gene>
<dbReference type="Gene3D" id="3.30.70.330">
    <property type="match status" value="1"/>
</dbReference>
<dbReference type="SUPFAM" id="SSF54928">
    <property type="entry name" value="RNA-binding domain, RBD"/>
    <property type="match status" value="1"/>
</dbReference>
<dbReference type="Pfam" id="PF00076">
    <property type="entry name" value="RRM_1"/>
    <property type="match status" value="1"/>
</dbReference>
<dbReference type="PANTHER" id="PTHR45735">
    <property type="entry name" value="CLEAVAGE STIMULATION FACTOR SUBUNIT 2"/>
    <property type="match status" value="1"/>
</dbReference>
<dbReference type="Pfam" id="PF14304">
    <property type="entry name" value="CSTF_C"/>
    <property type="match status" value="1"/>
</dbReference>
<keyword evidence="7" id="KW-1185">Reference proteome</keyword>
<accession>A0A317XMI2</accession>
<keyword evidence="3" id="KW-0694">RNA-binding</keyword>
<dbReference type="GO" id="GO:0003729">
    <property type="term" value="F:mRNA binding"/>
    <property type="evidence" value="ECO:0007669"/>
    <property type="project" value="TreeGrafter"/>
</dbReference>
<dbReference type="PROSITE" id="PS50102">
    <property type="entry name" value="RRM"/>
    <property type="match status" value="1"/>
</dbReference>
<dbReference type="Gene3D" id="1.10.20.70">
    <property type="entry name" value="Transcription termination and cleavage factor, C-terminal domain"/>
    <property type="match status" value="1"/>
</dbReference>
<dbReference type="Gene3D" id="1.25.40.630">
    <property type="match status" value="1"/>
</dbReference>
<dbReference type="FunFam" id="1.10.20.70:FF:000002">
    <property type="entry name" value="Related to Cleavage stimulation factor"/>
    <property type="match status" value="1"/>
</dbReference>
<dbReference type="GO" id="GO:0031124">
    <property type="term" value="P:mRNA 3'-end processing"/>
    <property type="evidence" value="ECO:0007669"/>
    <property type="project" value="InterPro"/>
</dbReference>
<keyword evidence="2" id="KW-0539">Nucleus</keyword>
<dbReference type="InterPro" id="IPR025742">
    <property type="entry name" value="CSTF2_hinge"/>
</dbReference>
<organism evidence="6 7">
    <name type="scientific">Testicularia cyperi</name>
    <dbReference type="NCBI Taxonomy" id="1882483"/>
    <lineage>
        <taxon>Eukaryota</taxon>
        <taxon>Fungi</taxon>
        <taxon>Dikarya</taxon>
        <taxon>Basidiomycota</taxon>
        <taxon>Ustilaginomycotina</taxon>
        <taxon>Ustilaginomycetes</taxon>
        <taxon>Ustilaginales</taxon>
        <taxon>Anthracoideaceae</taxon>
        <taxon>Testicularia</taxon>
    </lineage>
</organism>
<dbReference type="GO" id="GO:0005847">
    <property type="term" value="C:mRNA cleavage and polyadenylation specificity factor complex"/>
    <property type="evidence" value="ECO:0007669"/>
    <property type="project" value="TreeGrafter"/>
</dbReference>
<dbReference type="AlphaFoldDB" id="A0A317XMI2"/>
<dbReference type="EMBL" id="KZ819195">
    <property type="protein sequence ID" value="PWY99514.1"/>
    <property type="molecule type" value="Genomic_DNA"/>
</dbReference>
<feature type="compositionally biased region" description="Low complexity" evidence="4">
    <location>
        <begin position="306"/>
        <end position="323"/>
    </location>
</feature>